<protein>
    <submittedName>
        <fullName evidence="4">GNAT family N-acetyltransferase</fullName>
    </submittedName>
</protein>
<keyword evidence="5" id="KW-1185">Reference proteome</keyword>
<comment type="caution">
    <text evidence="4">The sequence shown here is derived from an EMBL/GenBank/DDBJ whole genome shotgun (WGS) entry which is preliminary data.</text>
</comment>
<reference evidence="5" key="1">
    <citation type="journal article" date="2019" name="Int. J. Syst. Evol. Microbiol.">
        <title>The Global Catalogue of Microorganisms (GCM) 10K type strain sequencing project: providing services to taxonomists for standard genome sequencing and annotation.</title>
        <authorList>
            <consortium name="The Broad Institute Genomics Platform"/>
            <consortium name="The Broad Institute Genome Sequencing Center for Infectious Disease"/>
            <person name="Wu L."/>
            <person name="Ma J."/>
        </authorList>
    </citation>
    <scope>NUCLEOTIDE SEQUENCE [LARGE SCALE GENOMIC DNA]</scope>
    <source>
        <strain evidence="5">KCTC 42986</strain>
    </source>
</reference>
<keyword evidence="1" id="KW-0808">Transferase</keyword>
<sequence length="141" mass="15440">MKYHIKLGDWTTLQPEAQAIRFDVFVREQQVPADIELDEMDPVCLHALAYDAGGQAVGTGRLLPDGHIGRMAVLKVARGTGVGGAILQALMQAAQQRGDRSVVLNAQTRAEGFYGRFGFVRDGDEFDDAGIPHIEMRLKFA</sequence>
<organism evidence="4 5">
    <name type="scientific">Undibacterium arcticum</name>
    <dbReference type="NCBI Taxonomy" id="1762892"/>
    <lineage>
        <taxon>Bacteria</taxon>
        <taxon>Pseudomonadati</taxon>
        <taxon>Pseudomonadota</taxon>
        <taxon>Betaproteobacteria</taxon>
        <taxon>Burkholderiales</taxon>
        <taxon>Oxalobacteraceae</taxon>
        <taxon>Undibacterium</taxon>
    </lineage>
</organism>
<accession>A0ABV7F175</accession>
<dbReference type="SUPFAM" id="SSF55729">
    <property type="entry name" value="Acyl-CoA N-acyltransferases (Nat)"/>
    <property type="match status" value="1"/>
</dbReference>
<keyword evidence="2" id="KW-0012">Acyltransferase</keyword>
<feature type="domain" description="N-acetyltransferase" evidence="3">
    <location>
        <begin position="5"/>
        <end position="141"/>
    </location>
</feature>
<dbReference type="EMBL" id="JBHRTP010000038">
    <property type="protein sequence ID" value="MFC3108789.1"/>
    <property type="molecule type" value="Genomic_DNA"/>
</dbReference>
<dbReference type="Pfam" id="PF13673">
    <property type="entry name" value="Acetyltransf_10"/>
    <property type="match status" value="1"/>
</dbReference>
<gene>
    <name evidence="4" type="ORF">ACFOFO_12590</name>
</gene>
<evidence type="ECO:0000313" key="4">
    <source>
        <dbReference type="EMBL" id="MFC3108789.1"/>
    </source>
</evidence>
<dbReference type="InterPro" id="IPR000182">
    <property type="entry name" value="GNAT_dom"/>
</dbReference>
<evidence type="ECO:0000256" key="1">
    <source>
        <dbReference type="ARBA" id="ARBA00022679"/>
    </source>
</evidence>
<dbReference type="RefSeq" id="WP_390324772.1">
    <property type="nucleotide sequence ID" value="NZ_JBHRTP010000038.1"/>
</dbReference>
<evidence type="ECO:0000259" key="3">
    <source>
        <dbReference type="PROSITE" id="PS51186"/>
    </source>
</evidence>
<dbReference type="PANTHER" id="PTHR43877:SF1">
    <property type="entry name" value="ACETYLTRANSFERASE"/>
    <property type="match status" value="1"/>
</dbReference>
<proteinExistence type="predicted"/>
<name>A0ABV7F175_9BURK</name>
<dbReference type="InterPro" id="IPR016181">
    <property type="entry name" value="Acyl_CoA_acyltransferase"/>
</dbReference>
<dbReference type="PANTHER" id="PTHR43877">
    <property type="entry name" value="AMINOALKYLPHOSPHONATE N-ACETYLTRANSFERASE-RELATED-RELATED"/>
    <property type="match status" value="1"/>
</dbReference>
<evidence type="ECO:0000313" key="5">
    <source>
        <dbReference type="Proteomes" id="UP001595530"/>
    </source>
</evidence>
<evidence type="ECO:0000256" key="2">
    <source>
        <dbReference type="ARBA" id="ARBA00023315"/>
    </source>
</evidence>
<dbReference type="InterPro" id="IPR050832">
    <property type="entry name" value="Bact_Acetyltransf"/>
</dbReference>
<dbReference type="CDD" id="cd04301">
    <property type="entry name" value="NAT_SF"/>
    <property type="match status" value="1"/>
</dbReference>
<dbReference type="Gene3D" id="3.40.630.30">
    <property type="match status" value="1"/>
</dbReference>
<dbReference type="Proteomes" id="UP001595530">
    <property type="component" value="Unassembled WGS sequence"/>
</dbReference>
<dbReference type="PROSITE" id="PS51186">
    <property type="entry name" value="GNAT"/>
    <property type="match status" value="1"/>
</dbReference>